<keyword evidence="3" id="KW-1185">Reference proteome</keyword>
<evidence type="ECO:0000313" key="2">
    <source>
        <dbReference type="EMBL" id="MFC5286691.1"/>
    </source>
</evidence>
<protein>
    <recommendedName>
        <fullName evidence="4">Septum formation initiator</fullName>
    </recommendedName>
</protein>
<dbReference type="Proteomes" id="UP001596157">
    <property type="component" value="Unassembled WGS sequence"/>
</dbReference>
<feature type="region of interest" description="Disordered" evidence="1">
    <location>
        <begin position="105"/>
        <end position="135"/>
    </location>
</feature>
<evidence type="ECO:0000313" key="3">
    <source>
        <dbReference type="Proteomes" id="UP001596157"/>
    </source>
</evidence>
<evidence type="ECO:0000256" key="1">
    <source>
        <dbReference type="SAM" id="MobiDB-lite"/>
    </source>
</evidence>
<feature type="region of interest" description="Disordered" evidence="1">
    <location>
        <begin position="54"/>
        <end position="85"/>
    </location>
</feature>
<accession>A0ABW0EIY8</accession>
<organism evidence="2 3">
    <name type="scientific">Actinokineospora guangxiensis</name>
    <dbReference type="NCBI Taxonomy" id="1490288"/>
    <lineage>
        <taxon>Bacteria</taxon>
        <taxon>Bacillati</taxon>
        <taxon>Actinomycetota</taxon>
        <taxon>Actinomycetes</taxon>
        <taxon>Pseudonocardiales</taxon>
        <taxon>Pseudonocardiaceae</taxon>
        <taxon>Actinokineospora</taxon>
    </lineage>
</organism>
<name>A0ABW0EIY8_9PSEU</name>
<sequence length="157" mass="16085">MKTGHVTTGVLLWCAAAGAGVLVGITAVDAIGTDFLGDGRAPLSASEVDALLAGRSALPPTTDATAMPSTSEPPTPRQLQTDTPGGTVISLCTTSGQVDILSATPAQGYRVESQDSDDDDGPSVTFTADDQEADDQDVEIRLRCADGVPIPEIRTDD</sequence>
<proteinExistence type="predicted"/>
<dbReference type="RefSeq" id="WP_378244857.1">
    <property type="nucleotide sequence ID" value="NZ_JBHSKF010000002.1"/>
</dbReference>
<reference evidence="3" key="1">
    <citation type="journal article" date="2019" name="Int. J. Syst. Evol. Microbiol.">
        <title>The Global Catalogue of Microorganisms (GCM) 10K type strain sequencing project: providing services to taxonomists for standard genome sequencing and annotation.</title>
        <authorList>
            <consortium name="The Broad Institute Genomics Platform"/>
            <consortium name="The Broad Institute Genome Sequencing Center for Infectious Disease"/>
            <person name="Wu L."/>
            <person name="Ma J."/>
        </authorList>
    </citation>
    <scope>NUCLEOTIDE SEQUENCE [LARGE SCALE GENOMIC DNA]</scope>
    <source>
        <strain evidence="3">CCUG 59778</strain>
    </source>
</reference>
<dbReference type="EMBL" id="JBHSKF010000002">
    <property type="protein sequence ID" value="MFC5286691.1"/>
    <property type="molecule type" value="Genomic_DNA"/>
</dbReference>
<comment type="caution">
    <text evidence="2">The sequence shown here is derived from an EMBL/GenBank/DDBJ whole genome shotgun (WGS) entry which is preliminary data.</text>
</comment>
<evidence type="ECO:0008006" key="4">
    <source>
        <dbReference type="Google" id="ProtNLM"/>
    </source>
</evidence>
<gene>
    <name evidence="2" type="ORF">ACFPM7_06475</name>
</gene>